<gene>
    <name evidence="2" type="ORF">EZE20_23495</name>
</gene>
<reference evidence="2 3" key="1">
    <citation type="submission" date="2019-02" db="EMBL/GenBank/DDBJ databases">
        <title>Arundinibacter roseus gen. nov., sp. nov., a new member of the family Cytophagaceae.</title>
        <authorList>
            <person name="Szuroczki S."/>
            <person name="Khayer B."/>
            <person name="Sproer C."/>
            <person name="Toumi M."/>
            <person name="Szabo A."/>
            <person name="Felfoldi T."/>
            <person name="Schumann P."/>
            <person name="Toth E."/>
        </authorList>
    </citation>
    <scope>NUCLEOTIDE SEQUENCE [LARGE SCALE GENOMIC DNA]</scope>
    <source>
        <strain evidence="2 3">DMA-k-7a</strain>
    </source>
</reference>
<dbReference type="Proteomes" id="UP000295706">
    <property type="component" value="Unassembled WGS sequence"/>
</dbReference>
<dbReference type="EMBL" id="SMJU01000026">
    <property type="protein sequence ID" value="TDB57961.1"/>
    <property type="molecule type" value="Genomic_DNA"/>
</dbReference>
<name>A0A4R4JVR2_9BACT</name>
<evidence type="ECO:0000313" key="3">
    <source>
        <dbReference type="Proteomes" id="UP000295706"/>
    </source>
</evidence>
<sequence>MLVECNQCLKLTILRIMKKRILFLFILFCALGQVLYAQDVIWTGSVSSDWNTNGNWNIGRPPNPTETAYFSGSFPNNPILSTATVINYLNLSSGTLTIAASGSLTIRTGAELYAGNFINNGALLVETAIGGSADRFEIFDSATMTNNGTMSVDALRNINFREPFAANTFTNTGNLELKGGLFGIGISTGSLQILNTGQITHSGNGNLFAFESTSPGTSVSFVNSGTIRSTSGTGVIFSNAVTFTNQACGRMFLASGDFSTNGTVSNTGLIQVAANISNTNSFTNSGVVSASNSPSFTNSGLIVRSGVSHPNPIFTYGGGGYSVSGIFTDEGDPPTSAGSFSAPNSFTPNGIETSLFARVSNGTCTFSVPFSYNPSPFPVKLLNFEAGSGPQIVQLRWSTSEEIANKGFELYRSTDAQSWERIGFVAGTGFSKTVQTYSFDDLNPRQGINYYRLKQIDLTGISEDSRIVSVQFLGENQLYMYPNPTQNELKFRLPSNVEITEIQVLNLAGKVVLTQKPGATLFIGQLPAGTYLVELKTKDGGIFVEKILKE</sequence>
<dbReference type="Pfam" id="PF18962">
    <property type="entry name" value="Por_Secre_tail"/>
    <property type="match status" value="1"/>
</dbReference>
<proteinExistence type="predicted"/>
<protein>
    <submittedName>
        <fullName evidence="2">T9SS type A sorting domain-containing protein</fullName>
    </submittedName>
</protein>
<dbReference type="OrthoDB" id="1491619at2"/>
<dbReference type="Gene3D" id="2.60.40.10">
    <property type="entry name" value="Immunoglobulins"/>
    <property type="match status" value="1"/>
</dbReference>
<evidence type="ECO:0000259" key="1">
    <source>
        <dbReference type="Pfam" id="PF18962"/>
    </source>
</evidence>
<dbReference type="InterPro" id="IPR026444">
    <property type="entry name" value="Secre_tail"/>
</dbReference>
<keyword evidence="3" id="KW-1185">Reference proteome</keyword>
<dbReference type="InterPro" id="IPR013783">
    <property type="entry name" value="Ig-like_fold"/>
</dbReference>
<feature type="domain" description="Secretion system C-terminal sorting" evidence="1">
    <location>
        <begin position="480"/>
        <end position="547"/>
    </location>
</feature>
<accession>A0A4R4JVR2</accession>
<dbReference type="NCBIfam" id="TIGR04183">
    <property type="entry name" value="Por_Secre_tail"/>
    <property type="match status" value="1"/>
</dbReference>
<organism evidence="2 3">
    <name type="scientific">Arundinibacter roseus</name>
    <dbReference type="NCBI Taxonomy" id="2070510"/>
    <lineage>
        <taxon>Bacteria</taxon>
        <taxon>Pseudomonadati</taxon>
        <taxon>Bacteroidota</taxon>
        <taxon>Cytophagia</taxon>
        <taxon>Cytophagales</taxon>
        <taxon>Spirosomataceae</taxon>
        <taxon>Arundinibacter</taxon>
    </lineage>
</organism>
<dbReference type="AlphaFoldDB" id="A0A4R4JVR2"/>
<evidence type="ECO:0000313" key="2">
    <source>
        <dbReference type="EMBL" id="TDB57961.1"/>
    </source>
</evidence>
<comment type="caution">
    <text evidence="2">The sequence shown here is derived from an EMBL/GenBank/DDBJ whole genome shotgun (WGS) entry which is preliminary data.</text>
</comment>